<evidence type="ECO:0000259" key="5">
    <source>
        <dbReference type="PROSITE" id="PS50893"/>
    </source>
</evidence>
<comment type="similarity">
    <text evidence="1">Belongs to the ABC transporter superfamily.</text>
</comment>
<dbReference type="CDD" id="cd03230">
    <property type="entry name" value="ABC_DR_subfamily_A"/>
    <property type="match status" value="1"/>
</dbReference>
<evidence type="ECO:0000313" key="7">
    <source>
        <dbReference type="Proteomes" id="UP000050865"/>
    </source>
</evidence>
<dbReference type="Gene3D" id="3.40.50.300">
    <property type="entry name" value="P-loop containing nucleotide triphosphate hydrolases"/>
    <property type="match status" value="1"/>
</dbReference>
<keyword evidence="2" id="KW-0813">Transport</keyword>
<dbReference type="STRING" id="1423730.FC75_GL001723"/>
<dbReference type="SUPFAM" id="SSF52540">
    <property type="entry name" value="P-loop containing nucleoside triphosphate hydrolases"/>
    <property type="match status" value="1"/>
</dbReference>
<gene>
    <name evidence="6" type="ORF">FC75_GL001723</name>
</gene>
<keyword evidence="7" id="KW-1185">Reference proteome</keyword>
<evidence type="ECO:0000256" key="2">
    <source>
        <dbReference type="ARBA" id="ARBA00022448"/>
    </source>
</evidence>
<dbReference type="EMBL" id="AYZJ01000029">
    <property type="protein sequence ID" value="KRN23082.1"/>
    <property type="molecule type" value="Genomic_DNA"/>
</dbReference>
<dbReference type="InterPro" id="IPR003439">
    <property type="entry name" value="ABC_transporter-like_ATP-bd"/>
</dbReference>
<dbReference type="Pfam" id="PF00005">
    <property type="entry name" value="ABC_tran"/>
    <property type="match status" value="1"/>
</dbReference>
<dbReference type="GO" id="GO:0005524">
    <property type="term" value="F:ATP binding"/>
    <property type="evidence" value="ECO:0007669"/>
    <property type="project" value="UniProtKB-KW"/>
</dbReference>
<dbReference type="PANTHER" id="PTHR43335">
    <property type="entry name" value="ABC TRANSPORTER, ATP-BINDING PROTEIN"/>
    <property type="match status" value="1"/>
</dbReference>
<comment type="caution">
    <text evidence="6">The sequence shown here is derived from an EMBL/GenBank/DDBJ whole genome shotgun (WGS) entry which is preliminary data.</text>
</comment>
<evidence type="ECO:0000256" key="3">
    <source>
        <dbReference type="ARBA" id="ARBA00022741"/>
    </source>
</evidence>
<reference evidence="6 7" key="1">
    <citation type="journal article" date="2015" name="Genome Announc.">
        <title>Expanding the biotechnology potential of lactobacilli through comparative genomics of 213 strains and associated genera.</title>
        <authorList>
            <person name="Sun Z."/>
            <person name="Harris H.M."/>
            <person name="McCann A."/>
            <person name="Guo C."/>
            <person name="Argimon S."/>
            <person name="Zhang W."/>
            <person name="Yang X."/>
            <person name="Jeffery I.B."/>
            <person name="Cooney J.C."/>
            <person name="Kagawa T.F."/>
            <person name="Liu W."/>
            <person name="Song Y."/>
            <person name="Salvetti E."/>
            <person name="Wrobel A."/>
            <person name="Rasinkangas P."/>
            <person name="Parkhill J."/>
            <person name="Rea M.C."/>
            <person name="O'Sullivan O."/>
            <person name="Ritari J."/>
            <person name="Douillard F.P."/>
            <person name="Paul Ross R."/>
            <person name="Yang R."/>
            <person name="Briner A.E."/>
            <person name="Felis G.E."/>
            <person name="de Vos W.M."/>
            <person name="Barrangou R."/>
            <person name="Klaenhammer T.R."/>
            <person name="Caufield P.W."/>
            <person name="Cui Y."/>
            <person name="Zhang H."/>
            <person name="O'Toole P.W."/>
        </authorList>
    </citation>
    <scope>NUCLEOTIDE SEQUENCE [LARGE SCALE GENOMIC DNA]</scope>
    <source>
        <strain evidence="6 7">DSM 22697</strain>
    </source>
</reference>
<evidence type="ECO:0000256" key="1">
    <source>
        <dbReference type="ARBA" id="ARBA00005417"/>
    </source>
</evidence>
<keyword evidence="3" id="KW-0547">Nucleotide-binding</keyword>
<dbReference type="SMART" id="SM00382">
    <property type="entry name" value="AAA"/>
    <property type="match status" value="1"/>
</dbReference>
<protein>
    <recommendedName>
        <fullName evidence="5">ABC transporter domain-containing protein</fullName>
    </recommendedName>
</protein>
<keyword evidence="4" id="KW-0067">ATP-binding</keyword>
<proteinExistence type="inferred from homology"/>
<evidence type="ECO:0000256" key="4">
    <source>
        <dbReference type="ARBA" id="ARBA00022840"/>
    </source>
</evidence>
<dbReference type="InterPro" id="IPR003593">
    <property type="entry name" value="AAA+_ATPase"/>
</dbReference>
<evidence type="ECO:0000313" key="6">
    <source>
        <dbReference type="EMBL" id="KRN23082.1"/>
    </source>
</evidence>
<dbReference type="InterPro" id="IPR027417">
    <property type="entry name" value="P-loop_NTPase"/>
</dbReference>
<dbReference type="PROSITE" id="PS50893">
    <property type="entry name" value="ABC_TRANSPORTER_2"/>
    <property type="match status" value="1"/>
</dbReference>
<sequence>MNIKKRWYIKADYEEAIKMLAVTGLTFAFKRKPILDDVSFTLTDGQITGLVAPNGTGKTTLLRLLCGLLPVGQAHVLVNGIDQRQKHTQFLKQLFFLESSSNLYPDLTVQDHLLYVKRVWQSPVDIGETVASLGMQSYAKTRIKRLSLGMKQHALLAMYIVSNAQTMLIDEPLNGLDPSSIQQFEAMFRQLREEGKTLLVSSHQMDSVGRVCDQVFFLKNQKLDALPNDGQDMMAEYTTRFLTEAS</sequence>
<feature type="domain" description="ABC transporter" evidence="5">
    <location>
        <begin position="20"/>
        <end position="245"/>
    </location>
</feature>
<name>A0A0R2FCZ7_9LACO</name>
<dbReference type="PANTHER" id="PTHR43335:SF2">
    <property type="entry name" value="ABC TRANSPORTER, ATP-BINDING PROTEIN"/>
    <property type="match status" value="1"/>
</dbReference>
<accession>A0A0R2FCZ7</accession>
<dbReference type="GO" id="GO:0016887">
    <property type="term" value="F:ATP hydrolysis activity"/>
    <property type="evidence" value="ECO:0007669"/>
    <property type="project" value="InterPro"/>
</dbReference>
<dbReference type="AlphaFoldDB" id="A0A0R2FCZ7"/>
<dbReference type="Proteomes" id="UP000050865">
    <property type="component" value="Unassembled WGS sequence"/>
</dbReference>
<dbReference type="PATRIC" id="fig|1423730.4.peg.1800"/>
<organism evidence="6 7">
    <name type="scientific">Lacticaseibacillus camelliae DSM 22697 = JCM 13995</name>
    <dbReference type="NCBI Taxonomy" id="1423730"/>
    <lineage>
        <taxon>Bacteria</taxon>
        <taxon>Bacillati</taxon>
        <taxon>Bacillota</taxon>
        <taxon>Bacilli</taxon>
        <taxon>Lactobacillales</taxon>
        <taxon>Lactobacillaceae</taxon>
        <taxon>Lacticaseibacillus</taxon>
    </lineage>
</organism>